<protein>
    <submittedName>
        <fullName evidence="2">Uncharacterized protein</fullName>
    </submittedName>
</protein>
<proteinExistence type="predicted"/>
<comment type="caution">
    <text evidence="2">The sequence shown here is derived from an EMBL/GenBank/DDBJ whole genome shotgun (WGS) entry which is preliminary data.</text>
</comment>
<keyword evidence="3" id="KW-1185">Reference proteome</keyword>
<organism evidence="2 3">
    <name type="scientific">Saccharothrix tamanrassetensis</name>
    <dbReference type="NCBI Taxonomy" id="1051531"/>
    <lineage>
        <taxon>Bacteria</taxon>
        <taxon>Bacillati</taxon>
        <taxon>Actinomycetota</taxon>
        <taxon>Actinomycetes</taxon>
        <taxon>Pseudonocardiales</taxon>
        <taxon>Pseudonocardiaceae</taxon>
        <taxon>Saccharothrix</taxon>
    </lineage>
</organism>
<sequence length="38" mass="4000">MAGSAVNRSRKRSTAAGRSRRRTSTKPTAVSVAAMPKP</sequence>
<feature type="region of interest" description="Disordered" evidence="1">
    <location>
        <begin position="1"/>
        <end position="38"/>
    </location>
</feature>
<name>A0A841CKZ0_9PSEU</name>
<reference evidence="2 3" key="1">
    <citation type="submission" date="2020-08" db="EMBL/GenBank/DDBJ databases">
        <title>Genomic Encyclopedia of Type Strains, Phase III (KMG-III): the genomes of soil and plant-associated and newly described type strains.</title>
        <authorList>
            <person name="Whitman W."/>
        </authorList>
    </citation>
    <scope>NUCLEOTIDE SEQUENCE [LARGE SCALE GENOMIC DNA]</scope>
    <source>
        <strain evidence="2 3">CECT 8640</strain>
    </source>
</reference>
<gene>
    <name evidence="2" type="ORF">FHS29_003431</name>
</gene>
<evidence type="ECO:0000313" key="3">
    <source>
        <dbReference type="Proteomes" id="UP000547510"/>
    </source>
</evidence>
<dbReference type="AlphaFoldDB" id="A0A841CKZ0"/>
<dbReference type="EMBL" id="JACHJN010000005">
    <property type="protein sequence ID" value="MBB5956838.1"/>
    <property type="molecule type" value="Genomic_DNA"/>
</dbReference>
<feature type="compositionally biased region" description="Basic residues" evidence="1">
    <location>
        <begin position="8"/>
        <end position="24"/>
    </location>
</feature>
<evidence type="ECO:0000256" key="1">
    <source>
        <dbReference type="SAM" id="MobiDB-lite"/>
    </source>
</evidence>
<accession>A0A841CKZ0</accession>
<evidence type="ECO:0000313" key="2">
    <source>
        <dbReference type="EMBL" id="MBB5956838.1"/>
    </source>
</evidence>
<dbReference type="Proteomes" id="UP000547510">
    <property type="component" value="Unassembled WGS sequence"/>
</dbReference>